<dbReference type="RefSeq" id="WP_219053635.1">
    <property type="nucleotide sequence ID" value="NZ_JAHWDP010000009.1"/>
</dbReference>
<keyword evidence="2" id="KW-0479">Metal-binding</keyword>
<dbReference type="InterPro" id="IPR032854">
    <property type="entry name" value="ALKBH3"/>
</dbReference>
<keyword evidence="6" id="KW-0560">Oxidoreductase</keyword>
<proteinExistence type="predicted"/>
<gene>
    <name evidence="10" type="ORF">KXJ69_13410</name>
</gene>
<dbReference type="GO" id="GO:0140097">
    <property type="term" value="F:catalytic activity, acting on DNA"/>
    <property type="evidence" value="ECO:0007669"/>
    <property type="project" value="UniProtKB-ARBA"/>
</dbReference>
<comment type="caution">
    <text evidence="10">The sequence shown here is derived from an EMBL/GenBank/DDBJ whole genome shotgun (WGS) entry which is preliminary data.</text>
</comment>
<dbReference type="FunFam" id="2.60.120.590:FF:000004">
    <property type="entry name" value="DNA oxidative demethylase ALKBH2"/>
    <property type="match status" value="1"/>
</dbReference>
<sequence>MFNLDKIISVSTGHSIKLPLKNAEITYYPNFFSEKKADYYFQKLLKETPWQQDDIKVFGKIYPQPRLTALYGIEGKSYSYSGIRMFPKPFTPDLFSILAQIETENQEKFNAVLLNLYRNGNDSNGWHSDDEKELGENPVIASVSFGTPRFFHLKNKKDTKETYKLSLSHGSLLLMAGATQHYWQHQLPKTKMVQDPRINLTFRKIIA</sequence>
<comment type="cofactor">
    <cofactor evidence="1">
        <name>Fe(2+)</name>
        <dbReference type="ChEBI" id="CHEBI:29033"/>
    </cofactor>
</comment>
<feature type="domain" description="Fe2OG dioxygenase" evidence="9">
    <location>
        <begin position="108"/>
        <end position="206"/>
    </location>
</feature>
<evidence type="ECO:0000313" key="11">
    <source>
        <dbReference type="Proteomes" id="UP001138686"/>
    </source>
</evidence>
<dbReference type="GO" id="GO:0051213">
    <property type="term" value="F:dioxygenase activity"/>
    <property type="evidence" value="ECO:0007669"/>
    <property type="project" value="UniProtKB-KW"/>
</dbReference>
<reference evidence="10" key="1">
    <citation type="submission" date="2021-07" db="EMBL/GenBank/DDBJ databases">
        <title>Aureisphaera sp. CAU 1614 isolated from sea sediment.</title>
        <authorList>
            <person name="Kim W."/>
        </authorList>
    </citation>
    <scope>NUCLEOTIDE SEQUENCE</scope>
    <source>
        <strain evidence="10">CAU 1614</strain>
    </source>
</reference>
<evidence type="ECO:0000256" key="7">
    <source>
        <dbReference type="ARBA" id="ARBA00023004"/>
    </source>
</evidence>
<organism evidence="10 11">
    <name type="scientific">Halomarinibacterium sedimenti</name>
    <dbReference type="NCBI Taxonomy" id="2857106"/>
    <lineage>
        <taxon>Bacteria</taxon>
        <taxon>Pseudomonadati</taxon>
        <taxon>Bacteroidota</taxon>
        <taxon>Flavobacteriia</taxon>
        <taxon>Flavobacteriales</taxon>
        <taxon>Flavobacteriaceae</taxon>
        <taxon>Halomarinibacterium</taxon>
    </lineage>
</organism>
<evidence type="ECO:0000256" key="8">
    <source>
        <dbReference type="ARBA" id="ARBA00023204"/>
    </source>
</evidence>
<dbReference type="InterPro" id="IPR027450">
    <property type="entry name" value="AlkB-like"/>
</dbReference>
<dbReference type="PANTHER" id="PTHR31212:SF4">
    <property type="entry name" value="ALPHA-KETOGLUTARATE-DEPENDENT DIOXYGENASE ALKB HOMOLOG 3"/>
    <property type="match status" value="1"/>
</dbReference>
<evidence type="ECO:0000256" key="5">
    <source>
        <dbReference type="ARBA" id="ARBA00022964"/>
    </source>
</evidence>
<keyword evidence="7" id="KW-0408">Iron</keyword>
<dbReference type="Proteomes" id="UP001138686">
    <property type="component" value="Unassembled WGS sequence"/>
</dbReference>
<dbReference type="GO" id="GO:0032451">
    <property type="term" value="F:demethylase activity"/>
    <property type="evidence" value="ECO:0007669"/>
    <property type="project" value="UniProtKB-ARBA"/>
</dbReference>
<dbReference type="AlphaFoldDB" id="A0A9X1JYD3"/>
<evidence type="ECO:0000256" key="3">
    <source>
        <dbReference type="ARBA" id="ARBA00022763"/>
    </source>
</evidence>
<evidence type="ECO:0000256" key="6">
    <source>
        <dbReference type="ARBA" id="ARBA00023002"/>
    </source>
</evidence>
<evidence type="ECO:0000256" key="4">
    <source>
        <dbReference type="ARBA" id="ARBA00022842"/>
    </source>
</evidence>
<dbReference type="PROSITE" id="PS51471">
    <property type="entry name" value="FE2OG_OXY"/>
    <property type="match status" value="1"/>
</dbReference>
<evidence type="ECO:0000256" key="1">
    <source>
        <dbReference type="ARBA" id="ARBA00001954"/>
    </source>
</evidence>
<evidence type="ECO:0000313" key="10">
    <source>
        <dbReference type="EMBL" id="MBW2939108.1"/>
    </source>
</evidence>
<dbReference type="Pfam" id="PF13532">
    <property type="entry name" value="2OG-FeII_Oxy_2"/>
    <property type="match status" value="1"/>
</dbReference>
<keyword evidence="5 10" id="KW-0223">Dioxygenase</keyword>
<dbReference type="InterPro" id="IPR005123">
    <property type="entry name" value="Oxoglu/Fe-dep_dioxygenase_dom"/>
</dbReference>
<keyword evidence="8" id="KW-0234">DNA repair</keyword>
<keyword evidence="3" id="KW-0227">DNA damage</keyword>
<accession>A0A9X1JYD3</accession>
<dbReference type="GO" id="GO:0016787">
    <property type="term" value="F:hydrolase activity"/>
    <property type="evidence" value="ECO:0007669"/>
    <property type="project" value="UniProtKB-ARBA"/>
</dbReference>
<protein>
    <submittedName>
        <fullName evidence="10">Alpha-ketoglutarate-dependent dioxygenase AlkB</fullName>
    </submittedName>
</protein>
<keyword evidence="4" id="KW-0460">Magnesium</keyword>
<dbReference type="GO" id="GO:0006307">
    <property type="term" value="P:DNA alkylation repair"/>
    <property type="evidence" value="ECO:0007669"/>
    <property type="project" value="InterPro"/>
</dbReference>
<dbReference type="EMBL" id="JAHWDP010000009">
    <property type="protein sequence ID" value="MBW2939108.1"/>
    <property type="molecule type" value="Genomic_DNA"/>
</dbReference>
<dbReference type="GO" id="GO:0046872">
    <property type="term" value="F:metal ion binding"/>
    <property type="evidence" value="ECO:0007669"/>
    <property type="project" value="UniProtKB-KW"/>
</dbReference>
<evidence type="ECO:0000256" key="2">
    <source>
        <dbReference type="ARBA" id="ARBA00022723"/>
    </source>
</evidence>
<evidence type="ECO:0000259" key="9">
    <source>
        <dbReference type="PROSITE" id="PS51471"/>
    </source>
</evidence>
<keyword evidence="11" id="KW-1185">Reference proteome</keyword>
<dbReference type="PANTHER" id="PTHR31212">
    <property type="entry name" value="ALPHA-KETOGLUTARATE-DEPENDENT DIOXYGENASE ALKB HOMOLOG 3"/>
    <property type="match status" value="1"/>
</dbReference>
<dbReference type="GO" id="GO:0016705">
    <property type="term" value="F:oxidoreductase activity, acting on paired donors, with incorporation or reduction of molecular oxygen"/>
    <property type="evidence" value="ECO:0007669"/>
    <property type="project" value="UniProtKB-ARBA"/>
</dbReference>
<name>A0A9X1JYD3_9FLAO</name>